<feature type="chain" id="PRO_5001776065" description="Lipoprotein" evidence="1">
    <location>
        <begin position="24"/>
        <end position="168"/>
    </location>
</feature>
<evidence type="ECO:0000313" key="2">
    <source>
        <dbReference type="EMBL" id="KEZ53181.1"/>
    </source>
</evidence>
<comment type="caution">
    <text evidence="2">The sequence shown here is derived from an EMBL/GenBank/DDBJ whole genome shotgun (WGS) entry which is preliminary data.</text>
</comment>
<gene>
    <name evidence="2" type="ORF">GS18_0207740</name>
</gene>
<dbReference type="RefSeq" id="WP_029565845.1">
    <property type="nucleotide sequence ID" value="NZ_CP176757.1"/>
</dbReference>
<dbReference type="AlphaFoldDB" id="A0A084H0R9"/>
<reference evidence="2 3" key="1">
    <citation type="journal article" date="2005" name="Int. J. Syst. Evol. Microbiol.">
        <title>Bacillus cibi sp. nov., isolated from jeotgal, a traditional Korean fermented seafood.</title>
        <authorList>
            <person name="Yoon J.H."/>
            <person name="Lee C.H."/>
            <person name="Oh T.K."/>
        </authorList>
    </citation>
    <scope>NUCLEOTIDE SEQUENCE [LARGE SCALE GENOMIC DNA]</scope>
    <source>
        <strain evidence="2 3">DSM 16189</strain>
    </source>
</reference>
<name>A0A084H0R9_METID</name>
<organism evidence="2 3">
    <name type="scientific">Metabacillus indicus</name>
    <name type="common">Bacillus indicus</name>
    <dbReference type="NCBI Taxonomy" id="246786"/>
    <lineage>
        <taxon>Bacteria</taxon>
        <taxon>Bacillati</taxon>
        <taxon>Bacillota</taxon>
        <taxon>Bacilli</taxon>
        <taxon>Bacillales</taxon>
        <taxon>Bacillaceae</taxon>
        <taxon>Metabacillus</taxon>
    </lineage>
</organism>
<proteinExistence type="predicted"/>
<sequence length="168" mass="18900">MKKYFTGLLFVFLLFLFGCTINDEEIQTATIDQTKASFEAKPPAAGDKSGSISYYLPEGYKAEAGKTNNVIFTKGDQQYILFVNENEKETSSFFYDTLLEQYKDPLVNETFEDKGRFGYILVDKLKADDEYEVSAGIGGVKMTTQTKSREVADTAEQMMKIVSSVSFE</sequence>
<feature type="signal peptide" evidence="1">
    <location>
        <begin position="1"/>
        <end position="23"/>
    </location>
</feature>
<dbReference type="Proteomes" id="UP000028549">
    <property type="component" value="Unassembled WGS sequence"/>
</dbReference>
<dbReference type="PROSITE" id="PS51257">
    <property type="entry name" value="PROKAR_LIPOPROTEIN"/>
    <property type="match status" value="1"/>
</dbReference>
<accession>A0A084H0R9</accession>
<evidence type="ECO:0000256" key="1">
    <source>
        <dbReference type="SAM" id="SignalP"/>
    </source>
</evidence>
<keyword evidence="3" id="KW-1185">Reference proteome</keyword>
<keyword evidence="1" id="KW-0732">Signal</keyword>
<dbReference type="STRING" id="246786.GS18_0207740"/>
<dbReference type="EMBL" id="JNVC02000003">
    <property type="protein sequence ID" value="KEZ53181.1"/>
    <property type="molecule type" value="Genomic_DNA"/>
</dbReference>
<protein>
    <recommendedName>
        <fullName evidence="4">Lipoprotein</fullName>
    </recommendedName>
</protein>
<evidence type="ECO:0000313" key="3">
    <source>
        <dbReference type="Proteomes" id="UP000028549"/>
    </source>
</evidence>
<dbReference type="OrthoDB" id="2450230at2"/>
<evidence type="ECO:0008006" key="4">
    <source>
        <dbReference type="Google" id="ProtNLM"/>
    </source>
</evidence>